<gene>
    <name evidence="1" type="ORF">QFC21_007270</name>
</gene>
<reference evidence="1" key="1">
    <citation type="submission" date="2023-04" db="EMBL/GenBank/DDBJ databases">
        <title>Draft Genome sequencing of Naganishia species isolated from polar environments using Oxford Nanopore Technology.</title>
        <authorList>
            <person name="Leo P."/>
            <person name="Venkateswaran K."/>
        </authorList>
    </citation>
    <scope>NUCLEOTIDE SEQUENCE</scope>
    <source>
        <strain evidence="1">MNA-CCFEE 5423</strain>
    </source>
</reference>
<keyword evidence="2" id="KW-1185">Reference proteome</keyword>
<dbReference type="Proteomes" id="UP001227268">
    <property type="component" value="Unassembled WGS sequence"/>
</dbReference>
<organism evidence="1 2">
    <name type="scientific">Naganishia friedmannii</name>
    <dbReference type="NCBI Taxonomy" id="89922"/>
    <lineage>
        <taxon>Eukaryota</taxon>
        <taxon>Fungi</taxon>
        <taxon>Dikarya</taxon>
        <taxon>Basidiomycota</taxon>
        <taxon>Agaricomycotina</taxon>
        <taxon>Tremellomycetes</taxon>
        <taxon>Filobasidiales</taxon>
        <taxon>Filobasidiaceae</taxon>
        <taxon>Naganishia</taxon>
    </lineage>
</organism>
<comment type="caution">
    <text evidence="1">The sequence shown here is derived from an EMBL/GenBank/DDBJ whole genome shotgun (WGS) entry which is preliminary data.</text>
</comment>
<sequence>MLPEPDIKTSRIARMKMEAKRRLRYTIWPSVFWKMISHPGQSLFLGTFPMGFATIVNMVAFVCVPNLSGRWIELAWALWWIDSIIAITIAISIPFIMFTHHEHALSSVTGVWLQPSVATIVSAATGAIVADHLSPERARITVVVCYILWGVGFFPALLIMANYFLRLAVHKCPPSALVVSTFLPLGPCGQGGFALLRLSAVVRKLCLQSEGTVLYTKDDLRVFGNAVYAGTIPVVLTIWGFGLFWLVIALATVINLRLREQIKFNMGWWGFTFPLGVFTTCTTQLASELDSEVFKVLGMVFSLCVTALWVGVVFMTGVQAWSGVIEKEGRMGDKMY</sequence>
<protein>
    <submittedName>
        <fullName evidence="1">Uncharacterized protein</fullName>
    </submittedName>
</protein>
<accession>A0ACC2UWZ7</accession>
<name>A0ACC2UWZ7_9TREE</name>
<proteinExistence type="predicted"/>
<dbReference type="EMBL" id="JASBWT010000057">
    <property type="protein sequence ID" value="KAJ9091281.1"/>
    <property type="molecule type" value="Genomic_DNA"/>
</dbReference>
<evidence type="ECO:0000313" key="2">
    <source>
        <dbReference type="Proteomes" id="UP001227268"/>
    </source>
</evidence>
<evidence type="ECO:0000313" key="1">
    <source>
        <dbReference type="EMBL" id="KAJ9091281.1"/>
    </source>
</evidence>